<reference evidence="1" key="2">
    <citation type="submission" date="2025-08" db="UniProtKB">
        <authorList>
            <consortium name="Ensembl"/>
        </authorList>
    </citation>
    <scope>IDENTIFICATION</scope>
</reference>
<reference evidence="1 2" key="1">
    <citation type="submission" date="2012-03" db="EMBL/GenBank/DDBJ databases">
        <title>Whole Genome Assembly of Papio anubis.</title>
        <authorList>
            <person name="Liu Y.L."/>
            <person name="Abraham K.A."/>
            <person name="Akbar H.A."/>
            <person name="Ali S.A."/>
            <person name="Anosike U.A."/>
            <person name="Aqrawi P.A."/>
            <person name="Arias F.A."/>
            <person name="Attaway T.A."/>
            <person name="Awwad R.A."/>
            <person name="Babu C.B."/>
            <person name="Bandaranaike D.B."/>
            <person name="Battles P.B."/>
            <person name="Bell A.B."/>
            <person name="Beltran B.B."/>
            <person name="Berhane-Mersha D.B."/>
            <person name="Bess C.B."/>
            <person name="Bickham C.B."/>
            <person name="Bolden T.B."/>
            <person name="Carter K.C."/>
            <person name="Chau D.C."/>
            <person name="Chavez A.C."/>
            <person name="Clerc-Blankenburg K.C."/>
            <person name="Coyle M.C."/>
            <person name="Dao M.D."/>
            <person name="Davila M.L.D."/>
            <person name="Davy-Carroll L.D."/>
            <person name="Denson S.D."/>
            <person name="Dinh H.D."/>
            <person name="Fernandez S.F."/>
            <person name="Fernando P.F."/>
            <person name="Forbes L.F."/>
            <person name="Francis C.F."/>
            <person name="Francisco L.F."/>
            <person name="Fu Q.F."/>
            <person name="Garcia-Iii R.G."/>
            <person name="Garrett T.G."/>
            <person name="Gross S.G."/>
            <person name="Gubbala S.G."/>
            <person name="Hirani K.H."/>
            <person name="Hogues M.H."/>
            <person name="Hollins B.H."/>
            <person name="Jackson L.J."/>
            <person name="Javaid M.J."/>
            <person name="Jhangiani S.J."/>
            <person name="Johnson A.J."/>
            <person name="Johnson B.J."/>
            <person name="Jones J.J."/>
            <person name="Joshi V.J."/>
            <person name="Kalu J.K."/>
            <person name="Khan N.K."/>
            <person name="Korchina V.K."/>
            <person name="Kovar C.K."/>
            <person name="Lago L.L."/>
            <person name="Lara F.L."/>
            <person name="Le T.-K.L."/>
            <person name="Lee S.L."/>
            <person name="Legall-Iii F.L."/>
            <person name="Lemon S.L."/>
            <person name="Liu J.L."/>
            <person name="Liu Y.-S.L."/>
            <person name="Liyanage D.L."/>
            <person name="Lopez J.L."/>
            <person name="Lorensuhewa L.L."/>
            <person name="Mata R.M."/>
            <person name="Mathew T.M."/>
            <person name="Mercado C.M."/>
            <person name="Mercado I.M."/>
            <person name="Morales K.M."/>
            <person name="Morgan M.M."/>
            <person name="Munidasa M.M."/>
            <person name="Ngo D.N."/>
            <person name="Nguyen L.N."/>
            <person name="Nguyen T.N."/>
            <person name="Nguyen N.N."/>
            <person name="Obregon M.O."/>
            <person name="Okwuonu G.O."/>
            <person name="Ongeri F.O."/>
            <person name="Onwere C.O."/>
            <person name="Osifeso I.O."/>
            <person name="Parra A.P."/>
            <person name="Patil S.P."/>
            <person name="Perez A.P."/>
            <person name="Perez Y.P."/>
            <person name="Pham C.P."/>
            <person name="Pu L.-L.P."/>
            <person name="Puazo M.P."/>
            <person name="Quiroz J.Q."/>
            <person name="Rouhana J.R."/>
            <person name="Ruiz M.R."/>
            <person name="Ruiz S.-J.R."/>
            <person name="Saada N.S."/>
            <person name="Santibanez J.S."/>
            <person name="Scheel M.S."/>
            <person name="Schneider B.S."/>
            <person name="Simmons D.S."/>
            <person name="Sisson I.S."/>
            <person name="Tang L.-Y.T."/>
            <person name="Thornton R.T."/>
            <person name="Tisius J.T."/>
            <person name="Toledanes G.T."/>
            <person name="Trejos Z.T."/>
            <person name="Usmani K.U."/>
            <person name="Varghese R.V."/>
            <person name="Vattathil S.V."/>
            <person name="Vee V.V."/>
            <person name="Walker D.W."/>
            <person name="Weissenberger G.W."/>
            <person name="White C.W."/>
            <person name="Williams A.W."/>
            <person name="Woodworth J.W."/>
            <person name="Wright R.W."/>
            <person name="Zhu Y.Z."/>
            <person name="Han Y.H."/>
            <person name="Newsham I.N."/>
            <person name="Nazareth L.N."/>
            <person name="Worley K.W."/>
            <person name="Muzny D.M."/>
            <person name="Rogers J.R."/>
            <person name="Gibbs R.G."/>
        </authorList>
    </citation>
    <scope>NUCLEOTIDE SEQUENCE [LARGE SCALE GENOMIC DNA]</scope>
</reference>
<proteinExistence type="predicted"/>
<keyword evidence="2" id="KW-1185">Reference proteome</keyword>
<reference evidence="1" key="3">
    <citation type="submission" date="2025-09" db="UniProtKB">
        <authorList>
            <consortium name="Ensembl"/>
        </authorList>
    </citation>
    <scope>IDENTIFICATION</scope>
</reference>
<dbReference type="Ensembl" id="ENSPANT00000070623.1">
    <property type="protein sequence ID" value="ENSPANP00000051295.1"/>
    <property type="gene ID" value="ENSPANG00000044520.1"/>
</dbReference>
<dbReference type="PANTHER" id="PTHR12138:SF133">
    <property type="entry name" value="SECRETED PROTEIN"/>
    <property type="match status" value="1"/>
</dbReference>
<evidence type="ECO:0000313" key="1">
    <source>
        <dbReference type="Ensembl" id="ENSPANP00000051295.1"/>
    </source>
</evidence>
<evidence type="ECO:0000313" key="2">
    <source>
        <dbReference type="Proteomes" id="UP000028761"/>
    </source>
</evidence>
<dbReference type="PRINTS" id="PR02045">
    <property type="entry name" value="F138DOMAIN"/>
</dbReference>
<dbReference type="Proteomes" id="UP000028761">
    <property type="component" value="Chromosome 10"/>
</dbReference>
<dbReference type="GeneTree" id="ENSGT01120000271815"/>
<sequence length="138" mass="15388">MVYLFLFPINITLYKYASNVFSFVIVCLFSEIESHSVTQAGGQWHRLSSLQPLPLPDSSDSPASASRVAGTTDACHLARLTFVFLVESRFRHVVQAGLELLTSDLPTLATQSAGITVQTYYITARKSDNFPRFSHTWL</sequence>
<dbReference type="AlphaFoldDB" id="A0A8I5NGR8"/>
<organism evidence="1 2">
    <name type="scientific">Papio anubis</name>
    <name type="common">Olive baboon</name>
    <dbReference type="NCBI Taxonomy" id="9555"/>
    <lineage>
        <taxon>Eukaryota</taxon>
        <taxon>Metazoa</taxon>
        <taxon>Chordata</taxon>
        <taxon>Craniata</taxon>
        <taxon>Vertebrata</taxon>
        <taxon>Euteleostomi</taxon>
        <taxon>Mammalia</taxon>
        <taxon>Eutheria</taxon>
        <taxon>Euarchontoglires</taxon>
        <taxon>Primates</taxon>
        <taxon>Haplorrhini</taxon>
        <taxon>Catarrhini</taxon>
        <taxon>Cercopithecidae</taxon>
        <taxon>Cercopithecinae</taxon>
        <taxon>Papio</taxon>
    </lineage>
</organism>
<dbReference type="PANTHER" id="PTHR12138">
    <property type="entry name" value="PRIMATE-EXPANDED PROTEIN FAMILY"/>
    <property type="match status" value="1"/>
</dbReference>
<protein>
    <submittedName>
        <fullName evidence="1">Uncharacterized protein</fullName>
    </submittedName>
</protein>
<accession>A0A8I5NGR8</accession>
<name>A0A8I5NGR8_PAPAN</name>